<feature type="active site" description="Proton donor/acceptor" evidence="6">
    <location>
        <position position="89"/>
    </location>
</feature>
<evidence type="ECO:0000256" key="2">
    <source>
        <dbReference type="ARBA" id="ARBA00022490"/>
    </source>
</evidence>
<evidence type="ECO:0000313" key="8">
    <source>
        <dbReference type="Proteomes" id="UP001230915"/>
    </source>
</evidence>
<dbReference type="RefSeq" id="WP_308865670.1">
    <property type="nucleotide sequence ID" value="NZ_JAVHUL010000064.1"/>
</dbReference>
<comment type="catalytic activity">
    <reaction evidence="5 6">
        <text>2-deoxy-D-ribose 5-phosphate = D-glyceraldehyde 3-phosphate + acetaldehyde</text>
        <dbReference type="Rhea" id="RHEA:12821"/>
        <dbReference type="ChEBI" id="CHEBI:15343"/>
        <dbReference type="ChEBI" id="CHEBI:59776"/>
        <dbReference type="ChEBI" id="CHEBI:62877"/>
        <dbReference type="EC" id="4.1.2.4"/>
    </reaction>
</comment>
<dbReference type="SUPFAM" id="SSF51569">
    <property type="entry name" value="Aldolase"/>
    <property type="match status" value="1"/>
</dbReference>
<dbReference type="PANTHER" id="PTHR10889:SF1">
    <property type="entry name" value="DEOXYRIBOSE-PHOSPHATE ALDOLASE"/>
    <property type="match status" value="1"/>
</dbReference>
<sequence>MKLNTYIDHTQLKAIATPKDIIKLCDEAKEYDFFAVCVNTCHVKLAANELKDCDVKVAAVVGFPLGANSSQVKIYEAHSGIKEGASEIDMVLNVGWLKAKRYALVEEEIAVIKKTIGEHTLKVILETCYLSDDEIRMACQIAKRAGADFVKTSTGFGTAGTTAHHVKIMHEEVGDTLKIKASGGIRDTQTAVKYINLGVSRIGTSSGIDIVTSANKKNTDEYTY</sequence>
<comment type="function">
    <text evidence="6">Catalyzes a reversible aldol reaction between acetaldehyde and D-glyceraldehyde 3-phosphate to generate 2-deoxy-D-ribose 5-phosphate.</text>
</comment>
<comment type="similarity">
    <text evidence="1 6">Belongs to the DeoC/FbaB aldolase family. DeoC type 1 subfamily.</text>
</comment>
<keyword evidence="8" id="KW-1185">Reference proteome</keyword>
<evidence type="ECO:0000256" key="1">
    <source>
        <dbReference type="ARBA" id="ARBA00010936"/>
    </source>
</evidence>
<organism evidence="7 8">
    <name type="scientific">Mesonia profundi</name>
    <dbReference type="NCBI Taxonomy" id="3070998"/>
    <lineage>
        <taxon>Bacteria</taxon>
        <taxon>Pseudomonadati</taxon>
        <taxon>Bacteroidota</taxon>
        <taxon>Flavobacteriia</taxon>
        <taxon>Flavobacteriales</taxon>
        <taxon>Flavobacteriaceae</taxon>
        <taxon>Mesonia</taxon>
    </lineage>
</organism>
<dbReference type="CDD" id="cd00959">
    <property type="entry name" value="DeoC"/>
    <property type="match status" value="1"/>
</dbReference>
<name>A0ABU1A4N0_9FLAO</name>
<evidence type="ECO:0000256" key="3">
    <source>
        <dbReference type="ARBA" id="ARBA00023239"/>
    </source>
</evidence>
<dbReference type="PIRSF" id="PIRSF001357">
    <property type="entry name" value="DeoC"/>
    <property type="match status" value="1"/>
</dbReference>
<gene>
    <name evidence="6 7" type="primary">deoC</name>
    <name evidence="7" type="ORF">RBU60_13905</name>
</gene>
<dbReference type="GO" id="GO:0004139">
    <property type="term" value="F:deoxyribose-phosphate aldolase activity"/>
    <property type="evidence" value="ECO:0007669"/>
    <property type="project" value="UniProtKB-EC"/>
</dbReference>
<dbReference type="InterPro" id="IPR002915">
    <property type="entry name" value="DeoC/FbaB/LacD_aldolase"/>
</dbReference>
<comment type="pathway">
    <text evidence="6">Carbohydrate degradation; 2-deoxy-D-ribose 1-phosphate degradation; D-glyceraldehyde 3-phosphate and acetaldehyde from 2-deoxy-alpha-D-ribose 1-phosphate: step 2/2.</text>
</comment>
<comment type="caution">
    <text evidence="7">The sequence shown here is derived from an EMBL/GenBank/DDBJ whole genome shotgun (WGS) entry which is preliminary data.</text>
</comment>
<dbReference type="InterPro" id="IPR028581">
    <property type="entry name" value="DeoC_typeI"/>
</dbReference>
<dbReference type="HAMAP" id="MF_00114">
    <property type="entry name" value="DeoC_type1"/>
    <property type="match status" value="1"/>
</dbReference>
<dbReference type="PANTHER" id="PTHR10889">
    <property type="entry name" value="DEOXYRIBOSE-PHOSPHATE ALDOLASE"/>
    <property type="match status" value="1"/>
</dbReference>
<accession>A0ABU1A4N0</accession>
<dbReference type="InterPro" id="IPR011343">
    <property type="entry name" value="DeoC"/>
</dbReference>
<dbReference type="SMART" id="SM01133">
    <property type="entry name" value="DeoC"/>
    <property type="match status" value="1"/>
</dbReference>
<dbReference type="Pfam" id="PF01791">
    <property type="entry name" value="DeoC"/>
    <property type="match status" value="1"/>
</dbReference>
<keyword evidence="4 6" id="KW-0704">Schiff base</keyword>
<dbReference type="EMBL" id="JAVHUL010000064">
    <property type="protein sequence ID" value="MDQ7918668.1"/>
    <property type="molecule type" value="Genomic_DNA"/>
</dbReference>
<feature type="active site" description="Proton donor/acceptor" evidence="6">
    <location>
        <position position="180"/>
    </location>
</feature>
<comment type="subcellular location">
    <subcellularLocation>
        <location evidence="6">Cytoplasm</location>
    </subcellularLocation>
</comment>
<proteinExistence type="inferred from homology"/>
<dbReference type="NCBIfam" id="TIGR00126">
    <property type="entry name" value="deoC"/>
    <property type="match status" value="1"/>
</dbReference>
<feature type="active site" description="Schiff-base intermediate with acetaldehyde" evidence="6">
    <location>
        <position position="151"/>
    </location>
</feature>
<dbReference type="EC" id="4.1.2.4" evidence="6"/>
<dbReference type="Gene3D" id="3.20.20.70">
    <property type="entry name" value="Aldolase class I"/>
    <property type="match status" value="1"/>
</dbReference>
<dbReference type="InterPro" id="IPR013785">
    <property type="entry name" value="Aldolase_TIM"/>
</dbReference>
<reference evidence="7 8" key="1">
    <citation type="submission" date="2023-08" db="EMBL/GenBank/DDBJ databases">
        <title>Mesonia sp. MT50, isolated from deep-sea sediment of the Mariana Trench.</title>
        <authorList>
            <person name="Fu H."/>
        </authorList>
    </citation>
    <scope>NUCLEOTIDE SEQUENCE [LARGE SCALE GENOMIC DNA]</scope>
    <source>
        <strain evidence="7 8">MT50</strain>
    </source>
</reference>
<protein>
    <recommendedName>
        <fullName evidence="6">Deoxyribose-phosphate aldolase</fullName>
        <shortName evidence="6">DERA</shortName>
        <ecNumber evidence="6">4.1.2.4</ecNumber>
    </recommendedName>
    <alternativeName>
        <fullName evidence="6">2-deoxy-D-ribose 5-phosphate aldolase</fullName>
    </alternativeName>
    <alternativeName>
        <fullName evidence="6">Phosphodeoxyriboaldolase</fullName>
        <shortName evidence="6">Deoxyriboaldolase</shortName>
    </alternativeName>
</protein>
<keyword evidence="3 6" id="KW-0456">Lyase</keyword>
<evidence type="ECO:0000256" key="5">
    <source>
        <dbReference type="ARBA" id="ARBA00048791"/>
    </source>
</evidence>
<evidence type="ECO:0000256" key="6">
    <source>
        <dbReference type="HAMAP-Rule" id="MF_00114"/>
    </source>
</evidence>
<dbReference type="Proteomes" id="UP001230915">
    <property type="component" value="Unassembled WGS sequence"/>
</dbReference>
<evidence type="ECO:0000256" key="4">
    <source>
        <dbReference type="ARBA" id="ARBA00023270"/>
    </source>
</evidence>
<evidence type="ECO:0000313" key="7">
    <source>
        <dbReference type="EMBL" id="MDQ7918668.1"/>
    </source>
</evidence>
<keyword evidence="2 6" id="KW-0963">Cytoplasm</keyword>